<proteinExistence type="inferred from homology"/>
<dbReference type="KEGG" id="wna:KA717_08050"/>
<dbReference type="InterPro" id="IPR001173">
    <property type="entry name" value="Glyco_trans_2-like"/>
</dbReference>
<keyword evidence="4" id="KW-1133">Transmembrane helix</keyword>
<dbReference type="EMBL" id="CP073041">
    <property type="protein sequence ID" value="UXE62678.1"/>
    <property type="molecule type" value="Genomic_DNA"/>
</dbReference>
<keyword evidence="4" id="KW-0812">Transmembrane</keyword>
<gene>
    <name evidence="6" type="ORF">KA717_08050</name>
</gene>
<feature type="transmembrane region" description="Helical" evidence="4">
    <location>
        <begin position="299"/>
        <end position="321"/>
    </location>
</feature>
<evidence type="ECO:0000256" key="4">
    <source>
        <dbReference type="SAM" id="Phobius"/>
    </source>
</evidence>
<evidence type="ECO:0000259" key="5">
    <source>
        <dbReference type="Pfam" id="PF00535"/>
    </source>
</evidence>
<dbReference type="Gene3D" id="3.90.550.10">
    <property type="entry name" value="Spore Coat Polysaccharide Biosynthesis Protein SpsA, Chain A"/>
    <property type="match status" value="1"/>
</dbReference>
<keyword evidence="2 6" id="KW-0328">Glycosyltransferase</keyword>
<protein>
    <submittedName>
        <fullName evidence="6">Glycosyltransferase</fullName>
        <ecNumber evidence="6">2.4.-.-</ecNumber>
    </submittedName>
</protein>
<reference evidence="6" key="1">
    <citation type="submission" date="2021-04" db="EMBL/GenBank/DDBJ databases">
        <title>Genome sequence of Woronichinia naegeliana from Washington state freshwater lake bloom.</title>
        <authorList>
            <person name="Dreher T.W."/>
        </authorList>
    </citation>
    <scope>NUCLEOTIDE SEQUENCE</scope>
    <source>
        <strain evidence="6">WA131</strain>
    </source>
</reference>
<dbReference type="PANTHER" id="PTHR43685">
    <property type="entry name" value="GLYCOSYLTRANSFERASE"/>
    <property type="match status" value="1"/>
</dbReference>
<keyword evidence="3 6" id="KW-0808">Transferase</keyword>
<evidence type="ECO:0000313" key="6">
    <source>
        <dbReference type="EMBL" id="UXE62678.1"/>
    </source>
</evidence>
<dbReference type="Pfam" id="PF00535">
    <property type="entry name" value="Glycos_transf_2"/>
    <property type="match status" value="1"/>
</dbReference>
<dbReference type="EC" id="2.4.-.-" evidence="6"/>
<dbReference type="PANTHER" id="PTHR43685:SF5">
    <property type="entry name" value="GLYCOSYLTRANSFERASE EPSE-RELATED"/>
    <property type="match status" value="1"/>
</dbReference>
<dbReference type="Proteomes" id="UP001065613">
    <property type="component" value="Chromosome"/>
</dbReference>
<dbReference type="SUPFAM" id="SSF53448">
    <property type="entry name" value="Nucleotide-diphospho-sugar transferases"/>
    <property type="match status" value="1"/>
</dbReference>
<comment type="similarity">
    <text evidence="1">Belongs to the glycosyltransferase 2 family.</text>
</comment>
<organism evidence="6">
    <name type="scientific">Woronichinia naegeliana WA131</name>
    <dbReference type="NCBI Taxonomy" id="2824559"/>
    <lineage>
        <taxon>Bacteria</taxon>
        <taxon>Bacillati</taxon>
        <taxon>Cyanobacteriota</taxon>
        <taxon>Cyanophyceae</taxon>
        <taxon>Synechococcales</taxon>
        <taxon>Coelosphaeriaceae</taxon>
        <taxon>Woronichinia</taxon>
    </lineage>
</organism>
<keyword evidence="4" id="KW-0472">Membrane</keyword>
<name>A0A977KZA9_9CYAN</name>
<evidence type="ECO:0000256" key="1">
    <source>
        <dbReference type="ARBA" id="ARBA00006739"/>
    </source>
</evidence>
<accession>A0A977KZA9</accession>
<feature type="domain" description="Glycosyltransferase 2-like" evidence="5">
    <location>
        <begin position="1"/>
        <end position="137"/>
    </location>
</feature>
<dbReference type="AlphaFoldDB" id="A0A977KZA9"/>
<dbReference type="InterPro" id="IPR050834">
    <property type="entry name" value="Glycosyltransf_2"/>
</dbReference>
<sequence>MPVYNGEKYLREAIDSILNQTFTDFEFLIVDDGSTDNSVEIINSYQNSRINLVKNDKNEGLVYTLNRGLSLAKGEYIARMDCDDISLPERLKKQIDFLDSNSEIAVVGTWIKVINEKEEPQTTWQYPLKPLEIQWNLYFYCPLAHPSVMFRKRIILSNGSYSPEMTHAEDYELWWRLSKKYLLANLPDILLIYRQHQSSITNEHHQSHIQKASKINQIIIEDILAKRVHYDNTYDLFYQNNKTYQQAKNNSLLTYKIYQQFQQKHNLTTSENQYLKQDTANKIYNFTRPHIRQIKSWKFILLAFYLNPYLISIFISSLSIWKKYILKIPK</sequence>
<evidence type="ECO:0000256" key="2">
    <source>
        <dbReference type="ARBA" id="ARBA00022676"/>
    </source>
</evidence>
<evidence type="ECO:0000256" key="3">
    <source>
        <dbReference type="ARBA" id="ARBA00022679"/>
    </source>
</evidence>
<dbReference type="GO" id="GO:0016757">
    <property type="term" value="F:glycosyltransferase activity"/>
    <property type="evidence" value="ECO:0007669"/>
    <property type="project" value="UniProtKB-KW"/>
</dbReference>
<dbReference type="InterPro" id="IPR029044">
    <property type="entry name" value="Nucleotide-diphossugar_trans"/>
</dbReference>